<organism evidence="2 3">
    <name type="scientific">Passalora fulva</name>
    <name type="common">Tomato leaf mold</name>
    <name type="synonym">Cladosporium fulvum</name>
    <dbReference type="NCBI Taxonomy" id="5499"/>
    <lineage>
        <taxon>Eukaryota</taxon>
        <taxon>Fungi</taxon>
        <taxon>Dikarya</taxon>
        <taxon>Ascomycota</taxon>
        <taxon>Pezizomycotina</taxon>
        <taxon>Dothideomycetes</taxon>
        <taxon>Dothideomycetidae</taxon>
        <taxon>Mycosphaerellales</taxon>
        <taxon>Mycosphaerellaceae</taxon>
        <taxon>Fulvia</taxon>
    </lineage>
</organism>
<dbReference type="AlphaFoldDB" id="A0A9Q8LE81"/>
<feature type="compositionally biased region" description="Polar residues" evidence="1">
    <location>
        <begin position="483"/>
        <end position="494"/>
    </location>
</feature>
<feature type="region of interest" description="Disordered" evidence="1">
    <location>
        <begin position="396"/>
        <end position="539"/>
    </location>
</feature>
<proteinExistence type="predicted"/>
<dbReference type="RefSeq" id="XP_047760198.1">
    <property type="nucleotide sequence ID" value="XM_047904068.1"/>
</dbReference>
<feature type="region of interest" description="Disordered" evidence="1">
    <location>
        <begin position="763"/>
        <end position="839"/>
    </location>
</feature>
<dbReference type="PANTHER" id="PTHR37287:SF1">
    <property type="entry name" value="INO EIGHTY SUBUNIT 1"/>
    <property type="match status" value="1"/>
</dbReference>
<sequence>MTSLQHILAGEPDDQHPSPAPPAPAHPLPPPAPPVPAFDRNDDSSTDAMPPKKRLDDDSNAATPTKPAENGDGDGDEPMYTSTTTSTRRNANGATSSVYSGNKIRHLKKEDGIPLWRKDIQYDFLRLVFDDTTPCFTKYSDGTKGHTFADIYIDAMAKSSKCSKILKEKLLQDQDGAISMAMVCLLVNVGRMNTTLNFFPEMRAQLRTYHSIPALQAHQDPNAYKQLQDAPRLKSILKGATEDEPQPSTMEDIKAASIPRTNPVNLIFVMSQYAPKISEVHFPPPRDFFDLVMRPSLSSASRAKAFLWLIWWYLESGFSVEDSQRNPFGPGQPGDAEEGPDAQPLKVPTLESLTEEQAELENVDTEEEKHFGEVKRKERISILASEPSPAMTALKRARKEKGLTTGHGAHPSDDEGSEVGYHTGHIPPSVGKSSALRHETGSEYTRSPSPVGSRGFQAVNAKPAGDMRINNLLNDDAGPDMASPQTAQTPTASSAKKGPGRGNWRRKKPDSGAAPSRNSQADSHHVPLLPNTGQINFVNDGPQQMMMMMMMSTPGGGNKVGAPTGMSPPQSTNISFAAPNAHVPTPSYQAQKRNRGITQHQSAVINHRKLQIDYALEKRIRRAHARARDKRESEGAIIRAWKRIRMMPPDYDSEEEQIKIRKAKDRADKTDDDWRLNRGKENDDFLENVDLWRRPRALYAGFAKAPNEPSDVGEEAKSLAQTFRRCSRRIDRWQETNLPGQAMMMRQRLEEQGILLDRRRAVKRQHTYDQDDEVAEIRPAPMAHRPQQAGRHAISRQASKAVDEEGNGGPEELDEEDRELLGEVDADESEDDEDEDMDD</sequence>
<feature type="compositionally biased region" description="Low complexity" evidence="1">
    <location>
        <begin position="81"/>
        <end position="95"/>
    </location>
</feature>
<protein>
    <submittedName>
        <fullName evidence="2">Ino eighty subunit 1</fullName>
    </submittedName>
</protein>
<feature type="region of interest" description="Disordered" evidence="1">
    <location>
        <begin position="1"/>
        <end position="97"/>
    </location>
</feature>
<gene>
    <name evidence="2" type="ORF">CLAFUR5_04920</name>
</gene>
<evidence type="ECO:0000256" key="1">
    <source>
        <dbReference type="SAM" id="MobiDB-lite"/>
    </source>
</evidence>
<name>A0A9Q8LE81_PASFU</name>
<dbReference type="GeneID" id="71984798"/>
<feature type="compositionally biased region" description="Acidic residues" evidence="1">
    <location>
        <begin position="811"/>
        <end position="839"/>
    </location>
</feature>
<reference evidence="2" key="1">
    <citation type="submission" date="2021-12" db="EMBL/GenBank/DDBJ databases">
        <authorList>
            <person name="Zaccaron A."/>
            <person name="Stergiopoulos I."/>
        </authorList>
    </citation>
    <scope>NUCLEOTIDE SEQUENCE</scope>
    <source>
        <strain evidence="2">Race5_Kim</strain>
    </source>
</reference>
<evidence type="ECO:0000313" key="2">
    <source>
        <dbReference type="EMBL" id="UJO15832.1"/>
    </source>
</evidence>
<dbReference type="GO" id="GO:0031011">
    <property type="term" value="C:Ino80 complex"/>
    <property type="evidence" value="ECO:0007669"/>
    <property type="project" value="InterPro"/>
</dbReference>
<feature type="compositionally biased region" description="Pro residues" evidence="1">
    <location>
        <begin position="18"/>
        <end position="36"/>
    </location>
</feature>
<evidence type="ECO:0000313" key="3">
    <source>
        <dbReference type="Proteomes" id="UP000756132"/>
    </source>
</evidence>
<feature type="region of interest" description="Disordered" evidence="1">
    <location>
        <begin position="324"/>
        <end position="344"/>
    </location>
</feature>
<dbReference type="EMBL" id="CP090166">
    <property type="protein sequence ID" value="UJO15832.1"/>
    <property type="molecule type" value="Genomic_DNA"/>
</dbReference>
<accession>A0A9Q8LE81</accession>
<dbReference type="PANTHER" id="PTHR37287">
    <property type="entry name" value="INO EIGHTY SUBUNIT 1"/>
    <property type="match status" value="1"/>
</dbReference>
<dbReference type="Proteomes" id="UP000756132">
    <property type="component" value="Chromosome 4"/>
</dbReference>
<reference evidence="2" key="2">
    <citation type="journal article" date="2022" name="Microb. Genom.">
        <title>A chromosome-scale genome assembly of the tomato pathogen Cladosporium fulvum reveals a compartmentalized genome architecture and the presence of a dispensable chromosome.</title>
        <authorList>
            <person name="Zaccaron A.Z."/>
            <person name="Chen L.H."/>
            <person name="Samaras A."/>
            <person name="Stergiopoulos I."/>
        </authorList>
    </citation>
    <scope>NUCLEOTIDE SEQUENCE</scope>
    <source>
        <strain evidence="2">Race5_Kim</strain>
    </source>
</reference>
<dbReference type="OMA" id="TPNMRIN"/>
<dbReference type="OrthoDB" id="5413003at2759"/>
<keyword evidence="3" id="KW-1185">Reference proteome</keyword>
<dbReference type="InterPro" id="IPR038014">
    <property type="entry name" value="Ies1"/>
</dbReference>
<dbReference type="KEGG" id="ffu:CLAFUR5_04920"/>